<reference evidence="4" key="1">
    <citation type="journal article" date="2017" name="Int. J. Syst. Evol. Microbiol.">
        <title>Notoacmeibacter marinus gen. nov., sp. nov., isolated from the gut of a limpet and proposal of Notoacmeibacteraceae fam. nov. in the order Rhizobiales of the class Alphaproteobacteria.</title>
        <authorList>
            <person name="Huang Z."/>
            <person name="Guo F."/>
            <person name="Lai Q."/>
        </authorList>
    </citation>
    <scope>NUCLEOTIDE SEQUENCE [LARGE SCALE GENOMIC DNA]</scope>
    <source>
        <strain evidence="4">XMTR2A4</strain>
    </source>
</reference>
<evidence type="ECO:0000256" key="2">
    <source>
        <dbReference type="SAM" id="Phobius"/>
    </source>
</evidence>
<evidence type="ECO:0000313" key="4">
    <source>
        <dbReference type="Proteomes" id="UP000215405"/>
    </source>
</evidence>
<gene>
    <name evidence="3" type="ORF">B7H23_15740</name>
</gene>
<keyword evidence="2" id="KW-0472">Membrane</keyword>
<dbReference type="EMBL" id="NBYO01000003">
    <property type="protein sequence ID" value="OXS99578.1"/>
    <property type="molecule type" value="Genomic_DNA"/>
</dbReference>
<keyword evidence="4" id="KW-1185">Reference proteome</keyword>
<dbReference type="InterPro" id="IPR032820">
    <property type="entry name" value="ATPase_put"/>
</dbReference>
<organism evidence="3 4">
    <name type="scientific">Notoacmeibacter marinus</name>
    <dbReference type="NCBI Taxonomy" id="1876515"/>
    <lineage>
        <taxon>Bacteria</taxon>
        <taxon>Pseudomonadati</taxon>
        <taxon>Pseudomonadota</taxon>
        <taxon>Alphaproteobacteria</taxon>
        <taxon>Hyphomicrobiales</taxon>
        <taxon>Notoacmeibacteraceae</taxon>
        <taxon>Notoacmeibacter</taxon>
    </lineage>
</organism>
<dbReference type="AlphaFoldDB" id="A0A231UUG9"/>
<dbReference type="Proteomes" id="UP000215405">
    <property type="component" value="Unassembled WGS sequence"/>
</dbReference>
<protein>
    <recommendedName>
        <fullName evidence="5">ATP synthase protein I</fullName>
    </recommendedName>
</protein>
<evidence type="ECO:0000256" key="1">
    <source>
        <dbReference type="SAM" id="MobiDB-lite"/>
    </source>
</evidence>
<feature type="transmembrane region" description="Helical" evidence="2">
    <location>
        <begin position="60"/>
        <end position="81"/>
    </location>
</feature>
<proteinExistence type="predicted"/>
<evidence type="ECO:0008006" key="5">
    <source>
        <dbReference type="Google" id="ProtNLM"/>
    </source>
</evidence>
<accession>A0A231UUG9</accession>
<keyword evidence="2" id="KW-0812">Transmembrane</keyword>
<comment type="caution">
    <text evidence="3">The sequence shown here is derived from an EMBL/GenBank/DDBJ whole genome shotgun (WGS) entry which is preliminary data.</text>
</comment>
<evidence type="ECO:0000313" key="3">
    <source>
        <dbReference type="EMBL" id="OXS99578.1"/>
    </source>
</evidence>
<sequence length="141" mass="14772">MSDPQETAGKAASPDRHTPKTGEGALDDRLARLNEKLDAKTVHGTVDGDNIRGKSGMGEALRLSSEFVAAILVGAGLGWALDYAFGTSPFGMIGFLMLGFAAGILNIMRATGRVSDFGEPVQGEHLKSDFTIGSDDEDKSA</sequence>
<feature type="region of interest" description="Disordered" evidence="1">
    <location>
        <begin position="1"/>
        <end position="25"/>
    </location>
</feature>
<dbReference type="Pfam" id="PF09527">
    <property type="entry name" value="ATPase_gene1"/>
    <property type="match status" value="1"/>
</dbReference>
<feature type="transmembrane region" description="Helical" evidence="2">
    <location>
        <begin position="87"/>
        <end position="107"/>
    </location>
</feature>
<feature type="compositionally biased region" description="Basic and acidic residues" evidence="1">
    <location>
        <begin position="13"/>
        <end position="25"/>
    </location>
</feature>
<name>A0A231UUG9_9HYPH</name>
<keyword evidence="2" id="KW-1133">Transmembrane helix</keyword>